<name>A0AAD7ADE9_9AGAR</name>
<comment type="caution">
    <text evidence="2">The sequence shown here is derived from an EMBL/GenBank/DDBJ whole genome shotgun (WGS) entry which is preliminary data.</text>
</comment>
<dbReference type="Proteomes" id="UP001218218">
    <property type="component" value="Unassembled WGS sequence"/>
</dbReference>
<keyword evidence="1" id="KW-0732">Signal</keyword>
<evidence type="ECO:0000256" key="1">
    <source>
        <dbReference type="SAM" id="SignalP"/>
    </source>
</evidence>
<feature type="signal peptide" evidence="1">
    <location>
        <begin position="1"/>
        <end position="19"/>
    </location>
</feature>
<protein>
    <recommendedName>
        <fullName evidence="4">Secreted protein</fullName>
    </recommendedName>
</protein>
<dbReference type="EMBL" id="JARIHO010000009">
    <property type="protein sequence ID" value="KAJ7355744.1"/>
    <property type="molecule type" value="Genomic_DNA"/>
</dbReference>
<sequence>MICLVLLPVISSAWRLQQANFLILGGRHVHPSAEVRRCILFGSSLHSKYQRIALATDLCMGYNFKGHKEWGVDHTCHLIQERPSFKVLLIVCASRLRSACLSQTIGPYISFLLGSFGPYERSQNKYYRPSTFLSLSQATLLYGFSSNSWQDSETVIFETCKVLFQINFWSVWDN</sequence>
<dbReference type="AlphaFoldDB" id="A0AAD7ADE9"/>
<feature type="chain" id="PRO_5042004198" description="Secreted protein" evidence="1">
    <location>
        <begin position="20"/>
        <end position="174"/>
    </location>
</feature>
<organism evidence="2 3">
    <name type="scientific">Mycena albidolilacea</name>
    <dbReference type="NCBI Taxonomy" id="1033008"/>
    <lineage>
        <taxon>Eukaryota</taxon>
        <taxon>Fungi</taxon>
        <taxon>Dikarya</taxon>
        <taxon>Basidiomycota</taxon>
        <taxon>Agaricomycotina</taxon>
        <taxon>Agaricomycetes</taxon>
        <taxon>Agaricomycetidae</taxon>
        <taxon>Agaricales</taxon>
        <taxon>Marasmiineae</taxon>
        <taxon>Mycenaceae</taxon>
        <taxon>Mycena</taxon>
    </lineage>
</organism>
<reference evidence="2" key="1">
    <citation type="submission" date="2023-03" db="EMBL/GenBank/DDBJ databases">
        <title>Massive genome expansion in bonnet fungi (Mycena s.s.) driven by repeated elements and novel gene families across ecological guilds.</title>
        <authorList>
            <consortium name="Lawrence Berkeley National Laboratory"/>
            <person name="Harder C.B."/>
            <person name="Miyauchi S."/>
            <person name="Viragh M."/>
            <person name="Kuo A."/>
            <person name="Thoen E."/>
            <person name="Andreopoulos B."/>
            <person name="Lu D."/>
            <person name="Skrede I."/>
            <person name="Drula E."/>
            <person name="Henrissat B."/>
            <person name="Morin E."/>
            <person name="Kohler A."/>
            <person name="Barry K."/>
            <person name="LaButti K."/>
            <person name="Morin E."/>
            <person name="Salamov A."/>
            <person name="Lipzen A."/>
            <person name="Mereny Z."/>
            <person name="Hegedus B."/>
            <person name="Baldrian P."/>
            <person name="Stursova M."/>
            <person name="Weitz H."/>
            <person name="Taylor A."/>
            <person name="Grigoriev I.V."/>
            <person name="Nagy L.G."/>
            <person name="Martin F."/>
            <person name="Kauserud H."/>
        </authorList>
    </citation>
    <scope>NUCLEOTIDE SEQUENCE</scope>
    <source>
        <strain evidence="2">CBHHK002</strain>
    </source>
</reference>
<evidence type="ECO:0008006" key="4">
    <source>
        <dbReference type="Google" id="ProtNLM"/>
    </source>
</evidence>
<accession>A0AAD7ADE9</accession>
<evidence type="ECO:0000313" key="2">
    <source>
        <dbReference type="EMBL" id="KAJ7355744.1"/>
    </source>
</evidence>
<keyword evidence="3" id="KW-1185">Reference proteome</keyword>
<gene>
    <name evidence="2" type="ORF">DFH08DRAFT_507239</name>
</gene>
<evidence type="ECO:0000313" key="3">
    <source>
        <dbReference type="Proteomes" id="UP001218218"/>
    </source>
</evidence>
<proteinExistence type="predicted"/>